<dbReference type="Pfam" id="PF05949">
    <property type="entry name" value="DUF881"/>
    <property type="match status" value="1"/>
</dbReference>
<feature type="transmembrane region" description="Helical" evidence="3">
    <location>
        <begin position="6"/>
        <end position="25"/>
    </location>
</feature>
<evidence type="ECO:0000256" key="1">
    <source>
        <dbReference type="ARBA" id="ARBA00009108"/>
    </source>
</evidence>
<reference evidence="4 5" key="1">
    <citation type="submission" date="2019-04" db="EMBL/GenBank/DDBJ databases">
        <title>Isachenkonia alkalipeptolytica gen. nov. sp. nov. a new anaerobic, alkiliphilic organothrophic bacterium capable to reduce synthesized ferrihydrite isolated from a soda lake.</title>
        <authorList>
            <person name="Toshchakov S.V."/>
            <person name="Zavarzina D.G."/>
            <person name="Zhilina T.N."/>
            <person name="Kostrikina N.A."/>
            <person name="Kublanov I.V."/>
        </authorList>
    </citation>
    <scope>NUCLEOTIDE SEQUENCE [LARGE SCALE GENOMIC DNA]</scope>
    <source>
        <strain evidence="4 5">Z-1701</strain>
    </source>
</reference>
<organism evidence="4 5">
    <name type="scientific">Isachenkonia alkalipeptolytica</name>
    <dbReference type="NCBI Taxonomy" id="2565777"/>
    <lineage>
        <taxon>Bacteria</taxon>
        <taxon>Bacillati</taxon>
        <taxon>Bacillota</taxon>
        <taxon>Clostridia</taxon>
        <taxon>Eubacteriales</taxon>
        <taxon>Clostridiaceae</taxon>
        <taxon>Isachenkonia</taxon>
    </lineage>
</organism>
<sequence length="229" mass="26034">MKEYKWIVMIIFTLTGLSIGLLFSIEDPSAAEVTPEEVVYEQEIEELASINENLRQRIHKVQEDVETLEVDLPAENPALTTLRQEIKTFEMLAGRPDVRGPGVEIILSSSNDENIAMIVDHKKYLVNLVNELRVFGGEAFEINGHRIVDRTEITLAGNHINVNSTPIAPPYEVQSIGNPGELKQYVEYGTFIFEMMEEDGVVAEINFHDEMVIEGFRGEKTFRYFEVVE</sequence>
<keyword evidence="3" id="KW-1133">Transmembrane helix</keyword>
<dbReference type="PANTHER" id="PTHR37313">
    <property type="entry name" value="UPF0749 PROTEIN RV1825"/>
    <property type="match status" value="1"/>
</dbReference>
<dbReference type="EMBL" id="SUMG01000002">
    <property type="protein sequence ID" value="NBG87413.1"/>
    <property type="molecule type" value="Genomic_DNA"/>
</dbReference>
<evidence type="ECO:0000313" key="4">
    <source>
        <dbReference type="EMBL" id="NBG87413.1"/>
    </source>
</evidence>
<comment type="similarity">
    <text evidence="1">Belongs to the UPF0749 family.</text>
</comment>
<evidence type="ECO:0000313" key="5">
    <source>
        <dbReference type="Proteomes" id="UP000449710"/>
    </source>
</evidence>
<protein>
    <submittedName>
        <fullName evidence="4">DUF881 domain-containing protein</fullName>
    </submittedName>
</protein>
<keyword evidence="3" id="KW-0812">Transmembrane</keyword>
<comment type="caution">
    <text evidence="4">The sequence shown here is derived from an EMBL/GenBank/DDBJ whole genome shotgun (WGS) entry which is preliminary data.</text>
</comment>
<keyword evidence="3" id="KW-0472">Membrane</keyword>
<dbReference type="AlphaFoldDB" id="A0AA43XIG1"/>
<dbReference type="Proteomes" id="UP000449710">
    <property type="component" value="Unassembled WGS sequence"/>
</dbReference>
<accession>A0AA43XIG1</accession>
<dbReference type="PANTHER" id="PTHR37313:SF2">
    <property type="entry name" value="UPF0749 PROTEIN YLXX"/>
    <property type="match status" value="1"/>
</dbReference>
<gene>
    <name evidence="4" type="ORF">ISALK_02750</name>
</gene>
<proteinExistence type="inferred from homology"/>
<evidence type="ECO:0000256" key="3">
    <source>
        <dbReference type="SAM" id="Phobius"/>
    </source>
</evidence>
<dbReference type="InterPro" id="IPR010273">
    <property type="entry name" value="DUF881"/>
</dbReference>
<keyword evidence="2" id="KW-0175">Coiled coil</keyword>
<evidence type="ECO:0000256" key="2">
    <source>
        <dbReference type="SAM" id="Coils"/>
    </source>
</evidence>
<dbReference type="RefSeq" id="WP_160718792.1">
    <property type="nucleotide sequence ID" value="NZ_SUMG01000002.1"/>
</dbReference>
<feature type="coiled-coil region" evidence="2">
    <location>
        <begin position="37"/>
        <end position="71"/>
    </location>
</feature>
<name>A0AA43XIG1_9CLOT</name>
<keyword evidence="5" id="KW-1185">Reference proteome</keyword>
<dbReference type="Gene3D" id="3.30.70.1880">
    <property type="entry name" value="Protein of unknown function DUF881"/>
    <property type="match status" value="1"/>
</dbReference>